<gene>
    <name evidence="2" type="ORF">MAR_012469</name>
</gene>
<proteinExistence type="predicted"/>
<dbReference type="EMBL" id="CP111025">
    <property type="protein sequence ID" value="WAR26765.1"/>
    <property type="molecule type" value="Genomic_DNA"/>
</dbReference>
<organism evidence="2 3">
    <name type="scientific">Mya arenaria</name>
    <name type="common">Soft-shell clam</name>
    <dbReference type="NCBI Taxonomy" id="6604"/>
    <lineage>
        <taxon>Eukaryota</taxon>
        <taxon>Metazoa</taxon>
        <taxon>Spiralia</taxon>
        <taxon>Lophotrochozoa</taxon>
        <taxon>Mollusca</taxon>
        <taxon>Bivalvia</taxon>
        <taxon>Autobranchia</taxon>
        <taxon>Heteroconchia</taxon>
        <taxon>Euheterodonta</taxon>
        <taxon>Imparidentia</taxon>
        <taxon>Neoheterodontei</taxon>
        <taxon>Myida</taxon>
        <taxon>Myoidea</taxon>
        <taxon>Myidae</taxon>
        <taxon>Mya</taxon>
    </lineage>
</organism>
<accession>A0ABY7FX50</accession>
<reference evidence="2" key="1">
    <citation type="submission" date="2022-11" db="EMBL/GenBank/DDBJ databases">
        <title>Centuries of genome instability and evolution in soft-shell clam transmissible cancer (bioRxiv).</title>
        <authorList>
            <person name="Hart S.F.M."/>
            <person name="Yonemitsu M.A."/>
            <person name="Giersch R.M."/>
            <person name="Beal B.F."/>
            <person name="Arriagada G."/>
            <person name="Davis B.W."/>
            <person name="Ostrander E.A."/>
            <person name="Goff S.P."/>
            <person name="Metzger M.J."/>
        </authorList>
    </citation>
    <scope>NUCLEOTIDE SEQUENCE</scope>
    <source>
        <strain evidence="2">MELC-2E11</strain>
        <tissue evidence="2">Siphon/mantle</tissue>
    </source>
</reference>
<feature type="transmembrane region" description="Helical" evidence="1">
    <location>
        <begin position="217"/>
        <end position="241"/>
    </location>
</feature>
<keyword evidence="1" id="KW-0812">Transmembrane</keyword>
<evidence type="ECO:0000313" key="3">
    <source>
        <dbReference type="Proteomes" id="UP001164746"/>
    </source>
</evidence>
<evidence type="ECO:0000256" key="1">
    <source>
        <dbReference type="SAM" id="Phobius"/>
    </source>
</evidence>
<name>A0ABY7FX50_MYAAR</name>
<evidence type="ECO:0000313" key="2">
    <source>
        <dbReference type="EMBL" id="WAR26765.1"/>
    </source>
</evidence>
<dbReference type="Proteomes" id="UP001164746">
    <property type="component" value="Chromosome 14"/>
</dbReference>
<keyword evidence="3" id="KW-1185">Reference proteome</keyword>
<keyword evidence="1" id="KW-1133">Transmembrane helix</keyword>
<keyword evidence="1" id="KW-0472">Membrane</keyword>
<sequence>MLSELVPPDDYLDRSEVFDRPPVKKVRQFSTLDAFSMYRMLALEWSQIYTQDDFFLERSEVFDRPPVKKVRQFSTLDAFNMYRMLAYKVESVRHPGDLSVIDPTPHCACAEPKHGYMTHFYFSRQPAHVNDSLVLELTNRFLPDEPDQHYLACDVNVVTSQDRKLMVHFLSLEISDENTIDSTLCDGYQNCGNDDTSDEEHCSRALANTWKPVDGQVAAVVAASVSITTLILVTGVIILAVRRVNKRYIINTTNVTVEFRKKRTKKKSAKGGKQRNTENLTRLYAPPSYEVVVGMDEAPPPYHSVADEYTSSEEEDGMLVEQIDEISAGPGTCVIMPEDEHLVTENLRQACAKPPDNHIKSYVT</sequence>
<protein>
    <submittedName>
        <fullName evidence="2">Uncharacterized protein</fullName>
    </submittedName>
</protein>